<dbReference type="GO" id="GO:0005874">
    <property type="term" value="C:microtubule"/>
    <property type="evidence" value="ECO:0007669"/>
    <property type="project" value="UniProtKB-KW"/>
</dbReference>
<comment type="similarity">
    <text evidence="9">Belongs to the AAA ATPase family.</text>
</comment>
<evidence type="ECO:0000256" key="6">
    <source>
        <dbReference type="ARBA" id="ARBA00023054"/>
    </source>
</evidence>
<dbReference type="GO" id="GO:0016887">
    <property type="term" value="F:ATP hydrolysis activity"/>
    <property type="evidence" value="ECO:0007669"/>
    <property type="project" value="InterPro"/>
</dbReference>
<evidence type="ECO:0000256" key="7">
    <source>
        <dbReference type="ARBA" id="ARBA00023212"/>
    </source>
</evidence>
<dbReference type="InterPro" id="IPR050304">
    <property type="entry name" value="MT-severing_AAA_ATPase"/>
</dbReference>
<keyword evidence="5 9" id="KW-0067">ATP-binding</keyword>
<dbReference type="GO" id="GO:0016853">
    <property type="term" value="F:isomerase activity"/>
    <property type="evidence" value="ECO:0007669"/>
    <property type="project" value="UniProtKB-KW"/>
</dbReference>
<feature type="compositionally biased region" description="Basic residues" evidence="10">
    <location>
        <begin position="111"/>
        <end position="123"/>
    </location>
</feature>
<dbReference type="STRING" id="77166.U4UBM6"/>
<dbReference type="OrthoDB" id="191529at2759"/>
<dbReference type="Gene3D" id="1.10.8.60">
    <property type="match status" value="1"/>
</dbReference>
<dbReference type="InterPro" id="IPR003593">
    <property type="entry name" value="AAA+_ATPase"/>
</dbReference>
<accession>U4UBM6</accession>
<dbReference type="GO" id="GO:0005524">
    <property type="term" value="F:ATP binding"/>
    <property type="evidence" value="ECO:0007669"/>
    <property type="project" value="UniProtKB-KW"/>
</dbReference>
<dbReference type="PROSITE" id="PS00674">
    <property type="entry name" value="AAA"/>
    <property type="match status" value="1"/>
</dbReference>
<keyword evidence="2" id="KW-0963">Cytoplasm</keyword>
<evidence type="ECO:0000256" key="10">
    <source>
        <dbReference type="SAM" id="MobiDB-lite"/>
    </source>
</evidence>
<reference evidence="12 13" key="1">
    <citation type="journal article" date="2013" name="Genome Biol.">
        <title>Draft genome of the mountain pine beetle, Dendroctonus ponderosae Hopkins, a major forest pest.</title>
        <authorList>
            <person name="Keeling C.I."/>
            <person name="Yuen M.M."/>
            <person name="Liao N.Y."/>
            <person name="Docking T.R."/>
            <person name="Chan S.K."/>
            <person name="Taylor G.A."/>
            <person name="Palmquist D.L."/>
            <person name="Jackman S.D."/>
            <person name="Nguyen A."/>
            <person name="Li M."/>
            <person name="Henderson H."/>
            <person name="Janes J.K."/>
            <person name="Zhao Y."/>
            <person name="Pandoh P."/>
            <person name="Moore R."/>
            <person name="Sperling F.A."/>
            <person name="Huber D.P."/>
            <person name="Birol I."/>
            <person name="Jones S.J."/>
            <person name="Bohlmann J."/>
        </authorList>
    </citation>
    <scope>NUCLEOTIDE SEQUENCE</scope>
</reference>
<evidence type="ECO:0000256" key="3">
    <source>
        <dbReference type="ARBA" id="ARBA00022701"/>
    </source>
</evidence>
<feature type="region of interest" description="Disordered" evidence="10">
    <location>
        <begin position="103"/>
        <end position="137"/>
    </location>
</feature>
<dbReference type="FunFam" id="3.40.50.300:FF:001025">
    <property type="entry name" value="ATPase family, AAA domain-containing 2B"/>
    <property type="match status" value="1"/>
</dbReference>
<dbReference type="PROSITE" id="PS50896">
    <property type="entry name" value="LISH"/>
    <property type="match status" value="1"/>
</dbReference>
<dbReference type="PANTHER" id="PTHR23074">
    <property type="entry name" value="AAA DOMAIN-CONTAINING"/>
    <property type="match status" value="1"/>
</dbReference>
<dbReference type="Gene3D" id="3.40.50.300">
    <property type="entry name" value="P-loop containing nucleotide triphosphate hydrolases"/>
    <property type="match status" value="1"/>
</dbReference>
<keyword evidence="3" id="KW-0493">Microtubule</keyword>
<evidence type="ECO:0000256" key="2">
    <source>
        <dbReference type="ARBA" id="ARBA00022490"/>
    </source>
</evidence>
<evidence type="ECO:0000313" key="12">
    <source>
        <dbReference type="EMBL" id="ERL91324.1"/>
    </source>
</evidence>
<dbReference type="GO" id="GO:0005819">
    <property type="term" value="C:spindle"/>
    <property type="evidence" value="ECO:0007669"/>
    <property type="project" value="UniProtKB-SubCell"/>
</dbReference>
<evidence type="ECO:0000256" key="5">
    <source>
        <dbReference type="ARBA" id="ARBA00022840"/>
    </source>
</evidence>
<keyword evidence="6" id="KW-0175">Coiled coil</keyword>
<organism evidence="12 13">
    <name type="scientific">Dendroctonus ponderosae</name>
    <name type="common">Mountain pine beetle</name>
    <dbReference type="NCBI Taxonomy" id="77166"/>
    <lineage>
        <taxon>Eukaryota</taxon>
        <taxon>Metazoa</taxon>
        <taxon>Ecdysozoa</taxon>
        <taxon>Arthropoda</taxon>
        <taxon>Hexapoda</taxon>
        <taxon>Insecta</taxon>
        <taxon>Pterygota</taxon>
        <taxon>Neoptera</taxon>
        <taxon>Endopterygota</taxon>
        <taxon>Coleoptera</taxon>
        <taxon>Polyphaga</taxon>
        <taxon>Cucujiformia</taxon>
        <taxon>Curculionidae</taxon>
        <taxon>Scolytinae</taxon>
        <taxon>Dendroctonus</taxon>
    </lineage>
</organism>
<dbReference type="InterPro" id="IPR003959">
    <property type="entry name" value="ATPase_AAA_core"/>
</dbReference>
<dbReference type="AlphaFoldDB" id="U4UBM6"/>
<evidence type="ECO:0000313" key="13">
    <source>
        <dbReference type="Proteomes" id="UP000030742"/>
    </source>
</evidence>
<dbReference type="InterPro" id="IPR006594">
    <property type="entry name" value="LisH"/>
</dbReference>
<dbReference type="InterPro" id="IPR003960">
    <property type="entry name" value="ATPase_AAA_CS"/>
</dbReference>
<keyword evidence="7" id="KW-0206">Cytoskeleton</keyword>
<evidence type="ECO:0000256" key="1">
    <source>
        <dbReference type="ARBA" id="ARBA00004186"/>
    </source>
</evidence>
<proteinExistence type="inferred from homology"/>
<keyword evidence="8" id="KW-0413">Isomerase</keyword>
<dbReference type="EMBL" id="KB632281">
    <property type="protein sequence ID" value="ERL91324.1"/>
    <property type="molecule type" value="Genomic_DNA"/>
</dbReference>
<keyword evidence="4 9" id="KW-0547">Nucleotide-binding</keyword>
<dbReference type="Pfam" id="PF00004">
    <property type="entry name" value="AAA"/>
    <property type="match status" value="1"/>
</dbReference>
<protein>
    <recommendedName>
        <fullName evidence="11">AAA+ ATPase domain-containing protein</fullName>
    </recommendedName>
</protein>
<dbReference type="SMART" id="SM00382">
    <property type="entry name" value="AAA"/>
    <property type="match status" value="1"/>
</dbReference>
<dbReference type="SUPFAM" id="SSF52540">
    <property type="entry name" value="P-loop containing nucleoside triphosphate hydrolases"/>
    <property type="match status" value="1"/>
</dbReference>
<comment type="subcellular location">
    <subcellularLocation>
        <location evidence="1">Cytoplasm</location>
        <location evidence="1">Cytoskeleton</location>
        <location evidence="1">Spindle</location>
    </subcellularLocation>
</comment>
<evidence type="ECO:0000259" key="11">
    <source>
        <dbReference type="SMART" id="SM00382"/>
    </source>
</evidence>
<dbReference type="SMART" id="SM00667">
    <property type="entry name" value="LisH"/>
    <property type="match status" value="1"/>
</dbReference>
<feature type="domain" description="AAA+ ATPase" evidence="11">
    <location>
        <begin position="215"/>
        <end position="350"/>
    </location>
</feature>
<dbReference type="Proteomes" id="UP000030742">
    <property type="component" value="Unassembled WGS sequence"/>
</dbReference>
<evidence type="ECO:0000256" key="4">
    <source>
        <dbReference type="ARBA" id="ARBA00022741"/>
    </source>
</evidence>
<dbReference type="PANTHER" id="PTHR23074:SF78">
    <property type="entry name" value="KATANIN P60 ATPASE-CONTAINING SUBUNIT A-LIKE 2"/>
    <property type="match status" value="1"/>
</dbReference>
<sequence length="454" mass="51849">MLIDPWLSTEEMTSKNNQRLSIPNHLEKIKVETRERRRNLLYLVLAFLREQMLDQTADALLKEARLDDGYQVCENVELDIILQEYQSYYYTKFQKYPKIIRKLEDSEPKPPRKSNPKRGRSAKRTIGQEKADSPSDSEDFQFEIIPLNASNSPSGDLPDERDNKDLPELVSNQLVIEDTGVRWSDCLGLNVPIEILKESTLYPLYYPEVFKDLTPWKGVLLHGPPGTGKTLLAKALAYEGRTTLFNVTNSQFISKWRGESEKLIKNLFDTAKNHAPSTIFLDEIDALVSGVQDTQHEASKRFRSELLTQLDGILPNHHRIFVLAATNSPWDLDNALLRRFDKRILVDMPDKAARPLILKHHMKSTVSKLSSADWEVAGKWTENYSGSDLRNLAKEVSMGIARERIKTLQTGAKSGPTRAVCLEDIKKAVDRIRPSSSSVLTKKYYQWQNEHGAL</sequence>
<gene>
    <name evidence="12" type="ORF">D910_08656</name>
</gene>
<name>U4UBM6_DENPD</name>
<evidence type="ECO:0000256" key="9">
    <source>
        <dbReference type="RuleBase" id="RU003651"/>
    </source>
</evidence>
<dbReference type="InterPro" id="IPR027417">
    <property type="entry name" value="P-loop_NTPase"/>
</dbReference>
<evidence type="ECO:0000256" key="8">
    <source>
        <dbReference type="ARBA" id="ARBA00023235"/>
    </source>
</evidence>